<dbReference type="RefSeq" id="WP_090588368.1">
    <property type="nucleotide sequence ID" value="NZ_FNDT01000032.1"/>
</dbReference>
<feature type="transmembrane region" description="Helical" evidence="7">
    <location>
        <begin position="123"/>
        <end position="146"/>
    </location>
</feature>
<dbReference type="GO" id="GO:0010043">
    <property type="term" value="P:response to zinc ion"/>
    <property type="evidence" value="ECO:0007669"/>
    <property type="project" value="TreeGrafter"/>
</dbReference>
<feature type="transmembrane region" description="Helical" evidence="7">
    <location>
        <begin position="215"/>
        <end position="235"/>
    </location>
</feature>
<organism evidence="8 9">
    <name type="scientific">Arthrobacter subterraneus</name>
    <dbReference type="NCBI Taxonomy" id="335973"/>
    <lineage>
        <taxon>Bacteria</taxon>
        <taxon>Bacillati</taxon>
        <taxon>Actinomycetota</taxon>
        <taxon>Actinomycetes</taxon>
        <taxon>Micrococcales</taxon>
        <taxon>Micrococcaceae</taxon>
        <taxon>Arthrobacter</taxon>
    </lineage>
</organism>
<feature type="transmembrane region" description="Helical" evidence="7">
    <location>
        <begin position="241"/>
        <end position="261"/>
    </location>
</feature>
<dbReference type="PANTHER" id="PTHR30477:SF0">
    <property type="entry name" value="METAL TRANSPORT SYSTEM MEMBRANE PROTEIN TM_0125-RELATED"/>
    <property type="match status" value="1"/>
</dbReference>
<dbReference type="GO" id="GO:0055085">
    <property type="term" value="P:transmembrane transport"/>
    <property type="evidence" value="ECO:0007669"/>
    <property type="project" value="InterPro"/>
</dbReference>
<evidence type="ECO:0000256" key="5">
    <source>
        <dbReference type="ARBA" id="ARBA00023136"/>
    </source>
</evidence>
<keyword evidence="9" id="KW-1185">Reference proteome</keyword>
<feature type="transmembrane region" description="Helical" evidence="7">
    <location>
        <begin position="50"/>
        <end position="73"/>
    </location>
</feature>
<dbReference type="AlphaFoldDB" id="A0A1G8PDI6"/>
<dbReference type="SUPFAM" id="SSF81345">
    <property type="entry name" value="ABC transporter involved in vitamin B12 uptake, BtuC"/>
    <property type="match status" value="1"/>
</dbReference>
<accession>A0A1G8PDI6</accession>
<dbReference type="InterPro" id="IPR001626">
    <property type="entry name" value="ABC_TroCD"/>
</dbReference>
<dbReference type="STRING" id="335973.SAMN04488693_1328"/>
<evidence type="ECO:0000256" key="1">
    <source>
        <dbReference type="ARBA" id="ARBA00004141"/>
    </source>
</evidence>
<name>A0A1G8PDI6_9MICC</name>
<evidence type="ECO:0000313" key="8">
    <source>
        <dbReference type="EMBL" id="SDI90345.1"/>
    </source>
</evidence>
<dbReference type="GO" id="GO:0043190">
    <property type="term" value="C:ATP-binding cassette (ABC) transporter complex"/>
    <property type="evidence" value="ECO:0007669"/>
    <property type="project" value="InterPro"/>
</dbReference>
<gene>
    <name evidence="8" type="ORF">SAMN04488693_1328</name>
</gene>
<dbReference type="EMBL" id="FNDT01000032">
    <property type="protein sequence ID" value="SDI90345.1"/>
    <property type="molecule type" value="Genomic_DNA"/>
</dbReference>
<keyword evidence="6" id="KW-0813">Transport</keyword>
<evidence type="ECO:0000256" key="3">
    <source>
        <dbReference type="ARBA" id="ARBA00022692"/>
    </source>
</evidence>
<dbReference type="PANTHER" id="PTHR30477">
    <property type="entry name" value="ABC-TRANSPORTER METAL-BINDING PROTEIN"/>
    <property type="match status" value="1"/>
</dbReference>
<comment type="subcellular location">
    <subcellularLocation>
        <location evidence="6">Cell membrane</location>
        <topology evidence="6">Multi-pass membrane protein</topology>
    </subcellularLocation>
    <subcellularLocation>
        <location evidence="1">Membrane</location>
        <topology evidence="1">Multi-pass membrane protein</topology>
    </subcellularLocation>
</comment>
<dbReference type="Gene3D" id="1.10.3470.10">
    <property type="entry name" value="ABC transporter involved in vitamin B12 uptake, BtuC"/>
    <property type="match status" value="1"/>
</dbReference>
<keyword evidence="4 7" id="KW-1133">Transmembrane helix</keyword>
<evidence type="ECO:0000256" key="2">
    <source>
        <dbReference type="ARBA" id="ARBA00008034"/>
    </source>
</evidence>
<dbReference type="OrthoDB" id="9798540at2"/>
<evidence type="ECO:0000256" key="4">
    <source>
        <dbReference type="ARBA" id="ARBA00022989"/>
    </source>
</evidence>
<comment type="similarity">
    <text evidence="2 6">Belongs to the ABC-3 integral membrane protein family.</text>
</comment>
<keyword evidence="3 6" id="KW-0812">Transmembrane</keyword>
<dbReference type="Pfam" id="PF00950">
    <property type="entry name" value="ABC-3"/>
    <property type="match status" value="1"/>
</dbReference>
<feature type="transmembrane region" description="Helical" evidence="7">
    <location>
        <begin position="158"/>
        <end position="182"/>
    </location>
</feature>
<proteinExistence type="inferred from homology"/>
<evidence type="ECO:0000313" key="9">
    <source>
        <dbReference type="Proteomes" id="UP000199258"/>
    </source>
</evidence>
<evidence type="ECO:0000256" key="7">
    <source>
        <dbReference type="SAM" id="Phobius"/>
    </source>
</evidence>
<evidence type="ECO:0000256" key="6">
    <source>
        <dbReference type="RuleBase" id="RU003943"/>
    </source>
</evidence>
<dbReference type="InterPro" id="IPR037294">
    <property type="entry name" value="ABC_BtuC-like"/>
</dbReference>
<keyword evidence="5 7" id="KW-0472">Membrane</keyword>
<feature type="transmembrane region" description="Helical" evidence="7">
    <location>
        <begin position="85"/>
        <end position="103"/>
    </location>
</feature>
<reference evidence="8 9" key="1">
    <citation type="submission" date="2016-10" db="EMBL/GenBank/DDBJ databases">
        <authorList>
            <person name="de Groot N.N."/>
        </authorList>
    </citation>
    <scope>NUCLEOTIDE SEQUENCE [LARGE SCALE GENOMIC DNA]</scope>
    <source>
        <strain evidence="8 9">NP_1H</strain>
    </source>
</reference>
<sequence length="270" mass="27687">MLELEFMQRALIACTVIAAIAPLVGSFIVQRRQSLIGDGMGHMAFAGVGLALLTGIHPLIGALGLTVIAAVALVRMSKRQGGGDLSLALLFYGGISAGFLFAARSGGGQTAVVGLLFGSPLNLQWWEVAAITALAGVVLLITAVVYRQLLAMAFDEASAKVAGIPTQALTLILTLMVALIVVAGMTTIGLLLISAMMVVPIAAATQIAGSYRATLAIGSGIGALSAVLGLTLSYYGDFAPGAAIVVVAILCYLVTSTFALLTGRYHRRRA</sequence>
<dbReference type="Proteomes" id="UP000199258">
    <property type="component" value="Unassembled WGS sequence"/>
</dbReference>
<protein>
    <submittedName>
        <fullName evidence="8">Zinc transport system permease protein</fullName>
    </submittedName>
</protein>